<organism evidence="1 2">
    <name type="scientific">Plastoroseomonas arctica</name>
    <dbReference type="NCBI Taxonomy" id="1509237"/>
    <lineage>
        <taxon>Bacteria</taxon>
        <taxon>Pseudomonadati</taxon>
        <taxon>Pseudomonadota</taxon>
        <taxon>Alphaproteobacteria</taxon>
        <taxon>Acetobacterales</taxon>
        <taxon>Acetobacteraceae</taxon>
        <taxon>Plastoroseomonas</taxon>
    </lineage>
</organism>
<dbReference type="EMBL" id="JAAEDH010000010">
    <property type="protein sequence ID" value="MBR0655531.1"/>
    <property type="molecule type" value="Genomic_DNA"/>
</dbReference>
<dbReference type="SUPFAM" id="SSF48452">
    <property type="entry name" value="TPR-like"/>
    <property type="match status" value="1"/>
</dbReference>
<sequence length="414" mass="45427">MQEILDVVAEELRSFIAQRTDVALLLRCNASDTLPILTVLESVEAESAADLFWIMPDAFHDSESYAEAITDAFFTRQEAVRLSLEEEGAVAWPPNPRTSGEERPGTPADRLRQACTFSREMLPDPAIGASVWVLNPLELHDGPAFCALMAELIRHELPRPWCQRLRFVICVGPDDPGAALLQSQPRVRSFTPDFGPDAVERHLSATAEDDTLALDERMGTLMVMAGVDQALHRHADAREKYALLHRFHDATGSGVAAVALGGVAEAAEAMGDLAGAGDAYERALALAGQETHLPVPLYLNLTMGIGRLRLKEDRCAEGEAWFEMAQQLAILARNAPMRIQALELRGVCQHAQHRYELAEQSWIGGSVLAAQLEDVPACRGLVLRLARHYRETGQVEAARERRDQLVDLGHAGPI</sequence>
<dbReference type="InterPro" id="IPR011990">
    <property type="entry name" value="TPR-like_helical_dom_sf"/>
</dbReference>
<comment type="caution">
    <text evidence="1">The sequence shown here is derived from an EMBL/GenBank/DDBJ whole genome shotgun (WGS) entry which is preliminary data.</text>
</comment>
<evidence type="ECO:0000313" key="1">
    <source>
        <dbReference type="EMBL" id="MBR0655531.1"/>
    </source>
</evidence>
<dbReference type="Proteomes" id="UP001196068">
    <property type="component" value="Unassembled WGS sequence"/>
</dbReference>
<gene>
    <name evidence="1" type="ORF">GXW79_10600</name>
</gene>
<reference evidence="1" key="2">
    <citation type="journal article" date="2021" name="Syst. Appl. Microbiol.">
        <title>Roseomonas hellenica sp. nov., isolated from roots of wild-growing Alkanna tinctoria.</title>
        <authorList>
            <person name="Rat A."/>
            <person name="Naranjo H.D."/>
            <person name="Lebbe L."/>
            <person name="Cnockaert M."/>
            <person name="Krigas N."/>
            <person name="Grigoriadou K."/>
            <person name="Maloupa E."/>
            <person name="Willems A."/>
        </authorList>
    </citation>
    <scope>NUCLEOTIDE SEQUENCE</scope>
    <source>
        <strain evidence="1">LMG 28251</strain>
    </source>
</reference>
<dbReference type="AlphaFoldDB" id="A0AAF1JWR0"/>
<keyword evidence="2" id="KW-1185">Reference proteome</keyword>
<reference evidence="1" key="1">
    <citation type="submission" date="2020-01" db="EMBL/GenBank/DDBJ databases">
        <authorList>
            <person name="Rat A."/>
        </authorList>
    </citation>
    <scope>NUCLEOTIDE SEQUENCE</scope>
    <source>
        <strain evidence="1">LMG 28251</strain>
    </source>
</reference>
<proteinExistence type="predicted"/>
<evidence type="ECO:0000313" key="2">
    <source>
        <dbReference type="Proteomes" id="UP001196068"/>
    </source>
</evidence>
<evidence type="ECO:0008006" key="3">
    <source>
        <dbReference type="Google" id="ProtNLM"/>
    </source>
</evidence>
<dbReference type="RefSeq" id="WP_211874364.1">
    <property type="nucleotide sequence ID" value="NZ_JAAEDH010000010.1"/>
</dbReference>
<accession>A0AAF1JWR0</accession>
<dbReference type="Gene3D" id="1.25.40.10">
    <property type="entry name" value="Tetratricopeptide repeat domain"/>
    <property type="match status" value="1"/>
</dbReference>
<name>A0AAF1JWR0_9PROT</name>
<protein>
    <recommendedName>
        <fullName evidence="3">MalT-like TPR region domain-containing protein</fullName>
    </recommendedName>
</protein>